<evidence type="ECO:0000313" key="1">
    <source>
        <dbReference type="EMBL" id="KAI0029592.1"/>
    </source>
</evidence>
<keyword evidence="2" id="KW-1185">Reference proteome</keyword>
<comment type="caution">
    <text evidence="1">The sequence shown here is derived from an EMBL/GenBank/DDBJ whole genome shotgun (WGS) entry which is preliminary data.</text>
</comment>
<reference evidence="1" key="1">
    <citation type="submission" date="2021-02" db="EMBL/GenBank/DDBJ databases">
        <authorList>
            <consortium name="DOE Joint Genome Institute"/>
            <person name="Ahrendt S."/>
            <person name="Looney B.P."/>
            <person name="Miyauchi S."/>
            <person name="Morin E."/>
            <person name="Drula E."/>
            <person name="Courty P.E."/>
            <person name="Chicoki N."/>
            <person name="Fauchery L."/>
            <person name="Kohler A."/>
            <person name="Kuo A."/>
            <person name="Labutti K."/>
            <person name="Pangilinan J."/>
            <person name="Lipzen A."/>
            <person name="Riley R."/>
            <person name="Andreopoulos W."/>
            <person name="He G."/>
            <person name="Johnson J."/>
            <person name="Barry K.W."/>
            <person name="Grigoriev I.V."/>
            <person name="Nagy L."/>
            <person name="Hibbett D."/>
            <person name="Henrissat B."/>
            <person name="Matheny P.B."/>
            <person name="Labbe J."/>
            <person name="Martin F."/>
        </authorList>
    </citation>
    <scope>NUCLEOTIDE SEQUENCE</scope>
    <source>
        <strain evidence="1">EC-137</strain>
    </source>
</reference>
<organism evidence="1 2">
    <name type="scientific">Vararia minispora EC-137</name>
    <dbReference type="NCBI Taxonomy" id="1314806"/>
    <lineage>
        <taxon>Eukaryota</taxon>
        <taxon>Fungi</taxon>
        <taxon>Dikarya</taxon>
        <taxon>Basidiomycota</taxon>
        <taxon>Agaricomycotina</taxon>
        <taxon>Agaricomycetes</taxon>
        <taxon>Russulales</taxon>
        <taxon>Lachnocladiaceae</taxon>
        <taxon>Vararia</taxon>
    </lineage>
</organism>
<proteinExistence type="predicted"/>
<dbReference type="EMBL" id="MU273667">
    <property type="protein sequence ID" value="KAI0029592.1"/>
    <property type="molecule type" value="Genomic_DNA"/>
</dbReference>
<name>A0ACB8QCX7_9AGAM</name>
<protein>
    <submittedName>
        <fullName evidence="1">Uncharacterized protein</fullName>
    </submittedName>
</protein>
<sequence>MSSGNTLAITWSNQGLQDLKSLDPEDYDSNPKKWHEDKVAAFQKAQSALASANRAKIRRAAHTGGTDPNEKDHITVSYRQNNKEINSPRGGGWHVYTGR</sequence>
<evidence type="ECO:0000313" key="2">
    <source>
        <dbReference type="Proteomes" id="UP000814128"/>
    </source>
</evidence>
<gene>
    <name evidence="1" type="ORF">K488DRAFT_88591</name>
</gene>
<dbReference type="Proteomes" id="UP000814128">
    <property type="component" value="Unassembled WGS sequence"/>
</dbReference>
<accession>A0ACB8QCX7</accession>
<reference evidence="1" key="2">
    <citation type="journal article" date="2022" name="New Phytol.">
        <title>Evolutionary transition to the ectomycorrhizal habit in the genomes of a hyperdiverse lineage of mushroom-forming fungi.</title>
        <authorList>
            <person name="Looney B."/>
            <person name="Miyauchi S."/>
            <person name="Morin E."/>
            <person name="Drula E."/>
            <person name="Courty P.E."/>
            <person name="Kohler A."/>
            <person name="Kuo A."/>
            <person name="LaButti K."/>
            <person name="Pangilinan J."/>
            <person name="Lipzen A."/>
            <person name="Riley R."/>
            <person name="Andreopoulos W."/>
            <person name="He G."/>
            <person name="Johnson J."/>
            <person name="Nolan M."/>
            <person name="Tritt A."/>
            <person name="Barry K.W."/>
            <person name="Grigoriev I.V."/>
            <person name="Nagy L.G."/>
            <person name="Hibbett D."/>
            <person name="Henrissat B."/>
            <person name="Matheny P.B."/>
            <person name="Labbe J."/>
            <person name="Martin F.M."/>
        </authorList>
    </citation>
    <scope>NUCLEOTIDE SEQUENCE</scope>
    <source>
        <strain evidence="1">EC-137</strain>
    </source>
</reference>